<evidence type="ECO:0000259" key="1">
    <source>
        <dbReference type="Pfam" id="PF12937"/>
    </source>
</evidence>
<dbReference type="OrthoDB" id="2884925at2759"/>
<feature type="domain" description="F-box" evidence="1">
    <location>
        <begin position="44"/>
        <end position="91"/>
    </location>
</feature>
<accession>A0A8H5BY58</accession>
<dbReference type="EMBL" id="JAACJJ010000001">
    <property type="protein sequence ID" value="KAF5330517.1"/>
    <property type="molecule type" value="Genomic_DNA"/>
</dbReference>
<comment type="caution">
    <text evidence="2">The sequence shown here is derived from an EMBL/GenBank/DDBJ whole genome shotgun (WGS) entry which is preliminary data.</text>
</comment>
<dbReference type="AlphaFoldDB" id="A0A8H5BY58"/>
<dbReference type="InterPro" id="IPR036047">
    <property type="entry name" value="F-box-like_dom_sf"/>
</dbReference>
<dbReference type="Proteomes" id="UP000567179">
    <property type="component" value="Unassembled WGS sequence"/>
</dbReference>
<dbReference type="SUPFAM" id="SSF81383">
    <property type="entry name" value="F-box domain"/>
    <property type="match status" value="1"/>
</dbReference>
<keyword evidence="3" id="KW-1185">Reference proteome</keyword>
<proteinExistence type="predicted"/>
<gene>
    <name evidence="2" type="ORF">D9619_005219</name>
</gene>
<protein>
    <recommendedName>
        <fullName evidence="1">F-box domain-containing protein</fullName>
    </recommendedName>
</protein>
<name>A0A8H5BY58_9AGAR</name>
<organism evidence="2 3">
    <name type="scientific">Psilocybe cf. subviscida</name>
    <dbReference type="NCBI Taxonomy" id="2480587"/>
    <lineage>
        <taxon>Eukaryota</taxon>
        <taxon>Fungi</taxon>
        <taxon>Dikarya</taxon>
        <taxon>Basidiomycota</taxon>
        <taxon>Agaricomycotina</taxon>
        <taxon>Agaricomycetes</taxon>
        <taxon>Agaricomycetidae</taxon>
        <taxon>Agaricales</taxon>
        <taxon>Agaricineae</taxon>
        <taxon>Strophariaceae</taxon>
        <taxon>Psilocybe</taxon>
    </lineage>
</organism>
<evidence type="ECO:0000313" key="3">
    <source>
        <dbReference type="Proteomes" id="UP000567179"/>
    </source>
</evidence>
<dbReference type="InterPro" id="IPR001810">
    <property type="entry name" value="F-box_dom"/>
</dbReference>
<dbReference type="Gene3D" id="1.20.1280.50">
    <property type="match status" value="1"/>
</dbReference>
<reference evidence="2 3" key="1">
    <citation type="journal article" date="2020" name="ISME J.">
        <title>Uncovering the hidden diversity of litter-decomposition mechanisms in mushroom-forming fungi.</title>
        <authorList>
            <person name="Floudas D."/>
            <person name="Bentzer J."/>
            <person name="Ahren D."/>
            <person name="Johansson T."/>
            <person name="Persson P."/>
            <person name="Tunlid A."/>
        </authorList>
    </citation>
    <scope>NUCLEOTIDE SEQUENCE [LARGE SCALE GENOMIC DNA]</scope>
    <source>
        <strain evidence="2 3">CBS 101986</strain>
    </source>
</reference>
<evidence type="ECO:0000313" key="2">
    <source>
        <dbReference type="EMBL" id="KAF5330517.1"/>
    </source>
</evidence>
<dbReference type="Pfam" id="PF12937">
    <property type="entry name" value="F-box-like"/>
    <property type="match status" value="1"/>
</dbReference>
<sequence>MANKQAQKVIDTQLADLELRCLDLSMQMRIQELKLRRNTYAPVSKIPDEVLLEIFVLNKTIFPEDESFWRVSHVCRRWRYVAVEAPTLWTKPPLLFHAFTMFMLERSRSADLTIWMEYGTAYKIIKGVLDCIGRIEKLEISLEMDLLYSAHELMATSDQQASRLRSFMLHSLSDVPWDSRPMFALPTFCQLHLLRELDITNVIFDWNVLPLPNLLALSFIDVSLPTRVSMQQFLDTLCKMPHLESLRMPISQSLFPLPPSTKATNVAAQVTLPRLSHLHLSDSNSAHVQWFLSRLTLPRLQRMLITPPRTANDNASGDSSQIVHAIASSITGGGFGTFDNLDLYNTFFQLNVFDQRNINRVDSDDKLPHVHFNIPEDHNAGRLFAQTSVDILLLCRPNLSCLVELKIEELSTTVDQLFRLSTVLCSVRKIEIFRSPETALALIGTLAMLPPHRSPGASNQSIPFPKLKLIQFSVIDFAGIPEIIGALCDCLMLRYEYGFAIQKLDLFECWIFTGQFARLKEIVANVKYRETIR</sequence>